<name>A0A9X3FMZ0_9LACT</name>
<comment type="caution">
    <text evidence="1">The sequence shown here is derived from an EMBL/GenBank/DDBJ whole genome shotgun (WGS) entry which is preliminary data.</text>
</comment>
<dbReference type="NCBIfam" id="NF003353">
    <property type="entry name" value="PRK04387.1"/>
    <property type="match status" value="1"/>
</dbReference>
<dbReference type="PIRSF" id="PIRSF037260">
    <property type="entry name" value="UPF0223"/>
    <property type="match status" value="1"/>
</dbReference>
<organism evidence="1 2">
    <name type="scientific">Aerococcus kribbianus</name>
    <dbReference type="NCBI Taxonomy" id="2999064"/>
    <lineage>
        <taxon>Bacteria</taxon>
        <taxon>Bacillati</taxon>
        <taxon>Bacillota</taxon>
        <taxon>Bacilli</taxon>
        <taxon>Lactobacillales</taxon>
        <taxon>Aerococcaceae</taxon>
        <taxon>Aerococcus</taxon>
    </lineage>
</organism>
<dbReference type="AlphaFoldDB" id="A0A9X3FMZ0"/>
<dbReference type="Gene3D" id="1.10.220.80">
    <property type="entry name" value="BH2638-like"/>
    <property type="match status" value="1"/>
</dbReference>
<accession>A0A9X3FMZ0</accession>
<evidence type="ECO:0000313" key="2">
    <source>
        <dbReference type="Proteomes" id="UP001146670"/>
    </source>
</evidence>
<protein>
    <submittedName>
        <fullName evidence="1">UPF0223 family protein</fullName>
    </submittedName>
</protein>
<dbReference type="SUPFAM" id="SSF158504">
    <property type="entry name" value="BH2638-like"/>
    <property type="match status" value="1"/>
</dbReference>
<sequence length="94" mass="10785">MIMANYAYPIDPSWSVTEMDTVIRFLNTIEAAYETGVAKDKILTNYKAFKRVIPSKMEEKQIGREFAKVSAYEIYPTVKLAQESDKKTIHMSAK</sequence>
<dbReference type="Proteomes" id="UP001146670">
    <property type="component" value="Unassembled WGS sequence"/>
</dbReference>
<evidence type="ECO:0000313" key="1">
    <source>
        <dbReference type="EMBL" id="MCZ0725522.1"/>
    </source>
</evidence>
<dbReference type="EMBL" id="JAPRFR010000001">
    <property type="protein sequence ID" value="MCZ0725522.1"/>
    <property type="molecule type" value="Genomic_DNA"/>
</dbReference>
<gene>
    <name evidence="1" type="ORF">OW157_02935</name>
</gene>
<dbReference type="InterPro" id="IPR007920">
    <property type="entry name" value="UPF0223"/>
</dbReference>
<keyword evidence="2" id="KW-1185">Reference proteome</keyword>
<dbReference type="Pfam" id="PF05256">
    <property type="entry name" value="UPF0223"/>
    <property type="match status" value="1"/>
</dbReference>
<proteinExistence type="predicted"/>
<reference evidence="1" key="1">
    <citation type="submission" date="2022-12" db="EMBL/GenBank/DDBJ databases">
        <title>Description and comparative metabolic analysis of Aerococcus sp. nov., isolated from the feces of a pig.</title>
        <authorList>
            <person name="Chang Y.-H."/>
        </authorList>
    </citation>
    <scope>NUCLEOTIDE SEQUENCE</scope>
    <source>
        <strain evidence="1">YH-aer222</strain>
    </source>
</reference>
<dbReference type="InterPro" id="IPR023324">
    <property type="entry name" value="BH2638-like_sf"/>
</dbReference>